<accession>A0A6A4SAL0</accession>
<keyword evidence="1" id="KW-0472">Membrane</keyword>
<organism evidence="2 3">
    <name type="scientific">Scophthalmus maximus</name>
    <name type="common">Turbot</name>
    <name type="synonym">Psetta maxima</name>
    <dbReference type="NCBI Taxonomy" id="52904"/>
    <lineage>
        <taxon>Eukaryota</taxon>
        <taxon>Metazoa</taxon>
        <taxon>Chordata</taxon>
        <taxon>Craniata</taxon>
        <taxon>Vertebrata</taxon>
        <taxon>Euteleostomi</taxon>
        <taxon>Actinopterygii</taxon>
        <taxon>Neopterygii</taxon>
        <taxon>Teleostei</taxon>
        <taxon>Neoteleostei</taxon>
        <taxon>Acanthomorphata</taxon>
        <taxon>Carangaria</taxon>
        <taxon>Pleuronectiformes</taxon>
        <taxon>Pleuronectoidei</taxon>
        <taxon>Scophthalmidae</taxon>
        <taxon>Scophthalmus</taxon>
    </lineage>
</organism>
<name>A0A6A4SAL0_SCOMX</name>
<dbReference type="EMBL" id="VEVO01000018">
    <property type="protein sequence ID" value="KAF0027804.1"/>
    <property type="molecule type" value="Genomic_DNA"/>
</dbReference>
<dbReference type="Proteomes" id="UP000438429">
    <property type="component" value="Unassembled WGS sequence"/>
</dbReference>
<sequence length="148" mass="16318">MGPSGSSRSDPSGHKELPCEVIGIFFQTHQGRAIRPGLIASILTAALIYCATSNVLIYSVFKRVTRLVFLFLHMVPILTFDSSRFSVRIESFKIPPLLSDWTRALHGNLLPLFQVCKSNFITGLYGERMQLLPGANVPEPAGLETISN</sequence>
<keyword evidence="1" id="KW-1133">Transmembrane helix</keyword>
<evidence type="ECO:0000313" key="2">
    <source>
        <dbReference type="EMBL" id="KAF0027804.1"/>
    </source>
</evidence>
<keyword evidence="1" id="KW-0812">Transmembrane</keyword>
<gene>
    <name evidence="2" type="ORF">F2P81_020545</name>
</gene>
<reference evidence="2 3" key="1">
    <citation type="submission" date="2019-06" db="EMBL/GenBank/DDBJ databases">
        <title>Draft genomes of female and male turbot (Scophthalmus maximus).</title>
        <authorList>
            <person name="Xu H."/>
            <person name="Xu X.-W."/>
            <person name="Shao C."/>
            <person name="Chen S."/>
        </authorList>
    </citation>
    <scope>NUCLEOTIDE SEQUENCE [LARGE SCALE GENOMIC DNA]</scope>
    <source>
        <strain evidence="2">Ysfricsl-2016a</strain>
        <tissue evidence="2">Blood</tissue>
    </source>
</reference>
<feature type="transmembrane region" description="Helical" evidence="1">
    <location>
        <begin position="38"/>
        <end position="61"/>
    </location>
</feature>
<evidence type="ECO:0000256" key="1">
    <source>
        <dbReference type="SAM" id="Phobius"/>
    </source>
</evidence>
<evidence type="ECO:0000313" key="3">
    <source>
        <dbReference type="Proteomes" id="UP000438429"/>
    </source>
</evidence>
<comment type="caution">
    <text evidence="2">The sequence shown here is derived from an EMBL/GenBank/DDBJ whole genome shotgun (WGS) entry which is preliminary data.</text>
</comment>
<proteinExistence type="predicted"/>
<dbReference type="AlphaFoldDB" id="A0A6A4SAL0"/>
<protein>
    <submittedName>
        <fullName evidence="2">Uncharacterized protein</fullName>
    </submittedName>
</protein>